<keyword evidence="2" id="KW-1185">Reference proteome</keyword>
<gene>
    <name evidence="1" type="ORF">DPMN_041122</name>
</gene>
<reference evidence="1" key="2">
    <citation type="submission" date="2020-11" db="EMBL/GenBank/DDBJ databases">
        <authorList>
            <person name="McCartney M.A."/>
            <person name="Auch B."/>
            <person name="Kono T."/>
            <person name="Mallez S."/>
            <person name="Becker A."/>
            <person name="Gohl D.M."/>
            <person name="Silverstein K.A.T."/>
            <person name="Koren S."/>
            <person name="Bechman K.B."/>
            <person name="Herman A."/>
            <person name="Abrahante J.E."/>
            <person name="Garbe J."/>
        </authorList>
    </citation>
    <scope>NUCLEOTIDE SEQUENCE</scope>
    <source>
        <strain evidence="1">Duluth1</strain>
        <tissue evidence="1">Whole animal</tissue>
    </source>
</reference>
<name>A0A9D4HXK8_DREPO</name>
<dbReference type="Proteomes" id="UP000828390">
    <property type="component" value="Unassembled WGS sequence"/>
</dbReference>
<comment type="caution">
    <text evidence="1">The sequence shown here is derived from an EMBL/GenBank/DDBJ whole genome shotgun (WGS) entry which is preliminary data.</text>
</comment>
<protein>
    <submittedName>
        <fullName evidence="1">Uncharacterized protein</fullName>
    </submittedName>
</protein>
<reference evidence="1" key="1">
    <citation type="journal article" date="2019" name="bioRxiv">
        <title>The Genome of the Zebra Mussel, Dreissena polymorpha: A Resource for Invasive Species Research.</title>
        <authorList>
            <person name="McCartney M.A."/>
            <person name="Auch B."/>
            <person name="Kono T."/>
            <person name="Mallez S."/>
            <person name="Zhang Y."/>
            <person name="Obille A."/>
            <person name="Becker A."/>
            <person name="Abrahante J.E."/>
            <person name="Garbe J."/>
            <person name="Badalamenti J.P."/>
            <person name="Herman A."/>
            <person name="Mangelson H."/>
            <person name="Liachko I."/>
            <person name="Sullivan S."/>
            <person name="Sone E.D."/>
            <person name="Koren S."/>
            <person name="Silverstein K.A.T."/>
            <person name="Beckman K.B."/>
            <person name="Gohl D.M."/>
        </authorList>
    </citation>
    <scope>NUCLEOTIDE SEQUENCE</scope>
    <source>
        <strain evidence="1">Duluth1</strain>
        <tissue evidence="1">Whole animal</tissue>
    </source>
</reference>
<evidence type="ECO:0000313" key="1">
    <source>
        <dbReference type="EMBL" id="KAH3734681.1"/>
    </source>
</evidence>
<accession>A0A9D4HXK8</accession>
<proteinExistence type="predicted"/>
<organism evidence="1 2">
    <name type="scientific">Dreissena polymorpha</name>
    <name type="common">Zebra mussel</name>
    <name type="synonym">Mytilus polymorpha</name>
    <dbReference type="NCBI Taxonomy" id="45954"/>
    <lineage>
        <taxon>Eukaryota</taxon>
        <taxon>Metazoa</taxon>
        <taxon>Spiralia</taxon>
        <taxon>Lophotrochozoa</taxon>
        <taxon>Mollusca</taxon>
        <taxon>Bivalvia</taxon>
        <taxon>Autobranchia</taxon>
        <taxon>Heteroconchia</taxon>
        <taxon>Euheterodonta</taxon>
        <taxon>Imparidentia</taxon>
        <taxon>Neoheterodontei</taxon>
        <taxon>Myida</taxon>
        <taxon>Dreissenoidea</taxon>
        <taxon>Dreissenidae</taxon>
        <taxon>Dreissena</taxon>
    </lineage>
</organism>
<sequence>MTSTFGKSPEFRAGENVMVALTSTFGKSRDQMSMSELARHSPQLDIRELYRIGNLINVYILVNMSRNAKVSDI</sequence>
<evidence type="ECO:0000313" key="2">
    <source>
        <dbReference type="Proteomes" id="UP000828390"/>
    </source>
</evidence>
<dbReference type="AlphaFoldDB" id="A0A9D4HXK8"/>
<dbReference type="EMBL" id="JAIWYP010000011">
    <property type="protein sequence ID" value="KAH3734681.1"/>
    <property type="molecule type" value="Genomic_DNA"/>
</dbReference>